<proteinExistence type="predicted"/>
<organism evidence="4 5">
    <name type="scientific">Streptantibioticus ferralitis</name>
    <dbReference type="NCBI Taxonomy" id="236510"/>
    <lineage>
        <taxon>Bacteria</taxon>
        <taxon>Bacillati</taxon>
        <taxon>Actinomycetota</taxon>
        <taxon>Actinomycetes</taxon>
        <taxon>Kitasatosporales</taxon>
        <taxon>Streptomycetaceae</taxon>
        <taxon>Streptantibioticus</taxon>
    </lineage>
</organism>
<evidence type="ECO:0000259" key="3">
    <source>
        <dbReference type="PROSITE" id="PS50977"/>
    </source>
</evidence>
<dbReference type="Gene3D" id="1.10.357.10">
    <property type="entry name" value="Tetracycline Repressor, domain 2"/>
    <property type="match status" value="1"/>
</dbReference>
<dbReference type="InterPro" id="IPR009057">
    <property type="entry name" value="Homeodomain-like_sf"/>
</dbReference>
<feature type="domain" description="HTH tetR-type" evidence="3">
    <location>
        <begin position="1"/>
        <end position="55"/>
    </location>
</feature>
<name>A0ABT5ZCD8_9ACTN</name>
<reference evidence="4 5" key="1">
    <citation type="submission" date="2023-03" db="EMBL/GenBank/DDBJ databases">
        <title>Draft genome sequence of type strain Streptomyces ferralitis JCM 14344.</title>
        <authorList>
            <person name="Klaysubun C."/>
            <person name="Duangmal K."/>
        </authorList>
    </citation>
    <scope>NUCLEOTIDE SEQUENCE [LARGE SCALE GENOMIC DNA]</scope>
    <source>
        <strain evidence="4 5">JCM 14344</strain>
    </source>
</reference>
<dbReference type="EMBL" id="JARHTQ010000062">
    <property type="protein sequence ID" value="MDF2261503.1"/>
    <property type="molecule type" value="Genomic_DNA"/>
</dbReference>
<dbReference type="InterPro" id="IPR050109">
    <property type="entry name" value="HTH-type_TetR-like_transc_reg"/>
</dbReference>
<evidence type="ECO:0000313" key="4">
    <source>
        <dbReference type="EMBL" id="MDF2261503.1"/>
    </source>
</evidence>
<gene>
    <name evidence="4" type="ORF">P2L57_39070</name>
</gene>
<keyword evidence="1 2" id="KW-0238">DNA-binding</keyword>
<dbReference type="PANTHER" id="PTHR30055:SF209">
    <property type="entry name" value="POSSIBLE TRANSCRIPTIONAL REGULATORY PROTEIN (PROBABLY TETR-FAMILY)"/>
    <property type="match status" value="1"/>
</dbReference>
<evidence type="ECO:0000256" key="2">
    <source>
        <dbReference type="PROSITE-ProRule" id="PRU00335"/>
    </source>
</evidence>
<evidence type="ECO:0000313" key="5">
    <source>
        <dbReference type="Proteomes" id="UP001220022"/>
    </source>
</evidence>
<comment type="caution">
    <text evidence="4">The sequence shown here is derived from an EMBL/GenBank/DDBJ whole genome shotgun (WGS) entry which is preliminary data.</text>
</comment>
<dbReference type="Proteomes" id="UP001220022">
    <property type="component" value="Unassembled WGS sequence"/>
</dbReference>
<keyword evidence="5" id="KW-1185">Reference proteome</keyword>
<dbReference type="PANTHER" id="PTHR30055">
    <property type="entry name" value="HTH-TYPE TRANSCRIPTIONAL REGULATOR RUTR"/>
    <property type="match status" value="1"/>
</dbReference>
<dbReference type="Pfam" id="PF00440">
    <property type="entry name" value="TetR_N"/>
    <property type="match status" value="1"/>
</dbReference>
<protein>
    <submittedName>
        <fullName evidence="4">Helix-turn-helix domain containing protein</fullName>
    </submittedName>
</protein>
<dbReference type="SUPFAM" id="SSF46689">
    <property type="entry name" value="Homeodomain-like"/>
    <property type="match status" value="1"/>
</dbReference>
<evidence type="ECO:0000256" key="1">
    <source>
        <dbReference type="ARBA" id="ARBA00023125"/>
    </source>
</evidence>
<dbReference type="PROSITE" id="PS50977">
    <property type="entry name" value="HTH_TETR_2"/>
    <property type="match status" value="1"/>
</dbReference>
<dbReference type="RefSeq" id="WP_275823202.1">
    <property type="nucleotide sequence ID" value="NZ_BAAANM010000055.1"/>
</dbReference>
<sequence>MLAAANDLFAQADVSSVSVDDIAAAAHVGKGTIFRLFGSRDGLLDALWATKAQDLRDQVDNGPPPLGPGAPARTRAVAFLDAVLTFKLDNRNLLRAREAATSGLLQSEQYRWMRDLLAQTVTEAVPTLTAKDAEYLAHILLAAVHINLVDELLASGQTPSAIRRIQRAHVLAVLSSELS</sequence>
<accession>A0ABT5ZCD8</accession>
<dbReference type="InterPro" id="IPR001647">
    <property type="entry name" value="HTH_TetR"/>
</dbReference>
<feature type="DNA-binding region" description="H-T-H motif" evidence="2">
    <location>
        <begin position="18"/>
        <end position="37"/>
    </location>
</feature>